<proteinExistence type="predicted"/>
<protein>
    <submittedName>
        <fullName evidence="1">Uncharacterized protein</fullName>
    </submittedName>
</protein>
<reference evidence="1" key="1">
    <citation type="journal article" date="2015" name="Nature">
        <title>Complex archaea that bridge the gap between prokaryotes and eukaryotes.</title>
        <authorList>
            <person name="Spang A."/>
            <person name="Saw J.H."/>
            <person name="Jorgensen S.L."/>
            <person name="Zaremba-Niedzwiedzka K."/>
            <person name="Martijn J."/>
            <person name="Lind A.E."/>
            <person name="van Eijk R."/>
            <person name="Schleper C."/>
            <person name="Guy L."/>
            <person name="Ettema T.J."/>
        </authorList>
    </citation>
    <scope>NUCLEOTIDE SEQUENCE</scope>
</reference>
<dbReference type="EMBL" id="LAZR01000107">
    <property type="protein sequence ID" value="KKN90835.1"/>
    <property type="molecule type" value="Genomic_DNA"/>
</dbReference>
<evidence type="ECO:0000313" key="1">
    <source>
        <dbReference type="EMBL" id="KKN90835.1"/>
    </source>
</evidence>
<gene>
    <name evidence="1" type="ORF">LCGC14_0224180</name>
</gene>
<organism evidence="1">
    <name type="scientific">marine sediment metagenome</name>
    <dbReference type="NCBI Taxonomy" id="412755"/>
    <lineage>
        <taxon>unclassified sequences</taxon>
        <taxon>metagenomes</taxon>
        <taxon>ecological metagenomes</taxon>
    </lineage>
</organism>
<comment type="caution">
    <text evidence="1">The sequence shown here is derived from an EMBL/GenBank/DDBJ whole genome shotgun (WGS) entry which is preliminary data.</text>
</comment>
<accession>A0A0F9UCD6</accession>
<dbReference type="AlphaFoldDB" id="A0A0F9UCD6"/>
<name>A0A0F9UCD6_9ZZZZ</name>
<sequence>MTGYCCKEFTNAYDEDIIQKGYFGKWEIHGHYCGTTDCQTSEIKYCPYCGKILKKVNKE</sequence>